<feature type="region of interest" description="Disordered" evidence="1">
    <location>
        <begin position="1"/>
        <end position="26"/>
    </location>
</feature>
<evidence type="ECO:0000313" key="2">
    <source>
        <dbReference type="EMBL" id="MBW3467782.1"/>
    </source>
</evidence>
<dbReference type="EMBL" id="RPHB01000003">
    <property type="protein sequence ID" value="MBW3467782.1"/>
    <property type="molecule type" value="Genomic_DNA"/>
</dbReference>
<protein>
    <submittedName>
        <fullName evidence="2">Uncharacterized protein</fullName>
    </submittedName>
</protein>
<accession>A0A951IWU4</accession>
<gene>
    <name evidence="2" type="ORF">EGN73_08115</name>
</gene>
<evidence type="ECO:0000313" key="3">
    <source>
        <dbReference type="Proteomes" id="UP000727490"/>
    </source>
</evidence>
<dbReference type="RefSeq" id="WP_219288145.1">
    <property type="nucleotide sequence ID" value="NZ_RPHB01000003.1"/>
</dbReference>
<dbReference type="Proteomes" id="UP000727490">
    <property type="component" value="Unassembled WGS sequence"/>
</dbReference>
<evidence type="ECO:0000256" key="1">
    <source>
        <dbReference type="SAM" id="MobiDB-lite"/>
    </source>
</evidence>
<dbReference type="AlphaFoldDB" id="A0A951IWU4"/>
<comment type="caution">
    <text evidence="2">The sequence shown here is derived from an EMBL/GenBank/DDBJ whole genome shotgun (WGS) entry which is preliminary data.</text>
</comment>
<name>A0A951IWU4_9BACT</name>
<keyword evidence="3" id="KW-1185">Reference proteome</keyword>
<reference evidence="2 3" key="1">
    <citation type="journal article" date="2020" name="Syst. Appl. Microbiol.">
        <title>Arthrospiribacter ruber gen. nov., sp. nov., a novel bacterium isolated from Arthrospira cultures.</title>
        <authorList>
            <person name="Waleron M."/>
            <person name="Misztak A."/>
            <person name="Waleron M.M."/>
            <person name="Furmaniak M."/>
            <person name="Mrozik A."/>
            <person name="Waleron K."/>
        </authorList>
    </citation>
    <scope>NUCLEOTIDE SEQUENCE [LARGE SCALE GENOMIC DNA]</scope>
    <source>
        <strain evidence="2 3">DPMB0001</strain>
    </source>
</reference>
<organism evidence="2 3">
    <name type="scientific">Arthrospiribacter ruber</name>
    <dbReference type="NCBI Taxonomy" id="2487934"/>
    <lineage>
        <taxon>Bacteria</taxon>
        <taxon>Pseudomonadati</taxon>
        <taxon>Bacteroidota</taxon>
        <taxon>Cytophagia</taxon>
        <taxon>Cytophagales</taxon>
        <taxon>Cyclobacteriaceae</taxon>
        <taxon>Arthrospiribacter</taxon>
    </lineage>
</organism>
<proteinExistence type="predicted"/>
<sequence>MMRPQTTKVPEGLPIGREENSIKKPNKPVGLAQQTYRPSLQDGIPDLNIIPTNRMCLQHIQLNLSNSKCHDLPSNHKSPRGTSYW</sequence>